<reference evidence="2 3" key="1">
    <citation type="submission" date="2011-11" db="EMBL/GenBank/DDBJ databases">
        <authorList>
            <consortium name="Tuberculosis Structural Genomics Consortium"/>
            <person name="Ioerger T.R."/>
        </authorList>
    </citation>
    <scope>NUCLEOTIDE SEQUENCE [LARGE SCALE GENOMIC DNA]</scope>
    <source>
        <strain evidence="3">ATCC 19527 / DSM 44167 / CIP 105390 / JCM 6362 / NCTC 10409 / 316</strain>
    </source>
</reference>
<keyword evidence="1" id="KW-1133">Transmembrane helix</keyword>
<evidence type="ECO:0000256" key="1">
    <source>
        <dbReference type="SAM" id="Phobius"/>
    </source>
</evidence>
<name>G7CH18_MYCT3</name>
<gene>
    <name evidence="2" type="ORF">KEK_14553</name>
</gene>
<feature type="transmembrane region" description="Helical" evidence="1">
    <location>
        <begin position="18"/>
        <end position="36"/>
    </location>
</feature>
<accession>G7CH18</accession>
<keyword evidence="1" id="KW-0812">Transmembrane</keyword>
<evidence type="ECO:0008006" key="4">
    <source>
        <dbReference type="Google" id="ProtNLM"/>
    </source>
</evidence>
<feature type="transmembrane region" description="Helical" evidence="1">
    <location>
        <begin position="74"/>
        <end position="90"/>
    </location>
</feature>
<sequence length="155" mass="16204">MGGADCERLVDAVLAQPVLAVTSLAYLIAAGLVLTWAVPADSLLAGTAGVVLLTVGIDSFAYHGPQPSWAQPAHDWPILAVAVVYTFALLRTGRRRWRVWAGAGAVFALAVAAHLAGRTGSPLCSPDSWWQWHGVWHVLSATAAASGARAMVRPG</sequence>
<evidence type="ECO:0000313" key="3">
    <source>
        <dbReference type="Proteomes" id="UP000004915"/>
    </source>
</evidence>
<feature type="transmembrane region" description="Helical" evidence="1">
    <location>
        <begin position="43"/>
        <end position="62"/>
    </location>
</feature>
<organism evidence="2 3">
    <name type="scientific">Mycolicibacterium thermoresistibile (strain ATCC 19527 / DSM 44167 / CIP 105390 / JCM 6362 / NCTC 10409 / 316)</name>
    <name type="common">Mycobacterium thermoresistibile</name>
    <dbReference type="NCBI Taxonomy" id="1078020"/>
    <lineage>
        <taxon>Bacteria</taxon>
        <taxon>Bacillati</taxon>
        <taxon>Actinomycetota</taxon>
        <taxon>Actinomycetes</taxon>
        <taxon>Mycobacteriales</taxon>
        <taxon>Mycobacteriaceae</taxon>
        <taxon>Mycolicibacterium</taxon>
    </lineage>
</organism>
<dbReference type="AlphaFoldDB" id="G7CH18"/>
<dbReference type="PATRIC" id="fig|1078020.3.peg.2859"/>
<protein>
    <recommendedName>
        <fullName evidence="4">Ceramidase</fullName>
    </recommendedName>
</protein>
<evidence type="ECO:0000313" key="2">
    <source>
        <dbReference type="EMBL" id="EHI12128.1"/>
    </source>
</evidence>
<dbReference type="Proteomes" id="UP000004915">
    <property type="component" value="Unassembled WGS sequence"/>
</dbReference>
<feature type="transmembrane region" description="Helical" evidence="1">
    <location>
        <begin position="97"/>
        <end position="117"/>
    </location>
</feature>
<keyword evidence="3" id="KW-1185">Reference proteome</keyword>
<dbReference type="eggNOG" id="ENOG5031ZDG">
    <property type="taxonomic scope" value="Bacteria"/>
</dbReference>
<proteinExistence type="predicted"/>
<comment type="caution">
    <text evidence="2">The sequence shown here is derived from an EMBL/GenBank/DDBJ whole genome shotgun (WGS) entry which is preliminary data.</text>
</comment>
<dbReference type="EMBL" id="AGVE01000046">
    <property type="protein sequence ID" value="EHI12128.1"/>
    <property type="molecule type" value="Genomic_DNA"/>
</dbReference>
<keyword evidence="1" id="KW-0472">Membrane</keyword>